<accession>A0A1V4IP40</accession>
<name>A0A1V4IP40_9CLOT</name>
<dbReference type="Proteomes" id="UP000191056">
    <property type="component" value="Unassembled WGS sequence"/>
</dbReference>
<dbReference type="STRING" id="225345.CLCHR_23740"/>
<organism evidence="1 2">
    <name type="scientific">Clostridium chromiireducens</name>
    <dbReference type="NCBI Taxonomy" id="225345"/>
    <lineage>
        <taxon>Bacteria</taxon>
        <taxon>Bacillati</taxon>
        <taxon>Bacillota</taxon>
        <taxon>Clostridia</taxon>
        <taxon>Eubacteriales</taxon>
        <taxon>Clostridiaceae</taxon>
        <taxon>Clostridium</taxon>
    </lineage>
</organism>
<evidence type="ECO:0000313" key="2">
    <source>
        <dbReference type="Proteomes" id="UP000191056"/>
    </source>
</evidence>
<comment type="caution">
    <text evidence="1">The sequence shown here is derived from an EMBL/GenBank/DDBJ whole genome shotgun (WGS) entry which is preliminary data.</text>
</comment>
<sequence>MNKQNYLNSIDQKKEGDLLQINKKKLHYKASKPSNMAIVPIAGLRYIH</sequence>
<dbReference type="AlphaFoldDB" id="A0A1V4IP40"/>
<protein>
    <submittedName>
        <fullName evidence="1">Uncharacterized protein</fullName>
    </submittedName>
</protein>
<gene>
    <name evidence="1" type="ORF">CLCHR_23740</name>
</gene>
<reference evidence="1 2" key="1">
    <citation type="submission" date="2017-03" db="EMBL/GenBank/DDBJ databases">
        <title>Genome sequence of Clostridium chromiireducens DSM 23318.</title>
        <authorList>
            <person name="Poehlein A."/>
            <person name="Daniel R."/>
        </authorList>
    </citation>
    <scope>NUCLEOTIDE SEQUENCE [LARGE SCALE GENOMIC DNA]</scope>
    <source>
        <strain evidence="1 2">DSM 23318</strain>
    </source>
</reference>
<dbReference type="RefSeq" id="WP_182629366.1">
    <property type="nucleotide sequence ID" value="NZ_QXDJ01000003.1"/>
</dbReference>
<dbReference type="EMBL" id="MZGT01000029">
    <property type="protein sequence ID" value="OPJ61580.1"/>
    <property type="molecule type" value="Genomic_DNA"/>
</dbReference>
<evidence type="ECO:0000313" key="1">
    <source>
        <dbReference type="EMBL" id="OPJ61580.1"/>
    </source>
</evidence>
<proteinExistence type="predicted"/>
<keyword evidence="2" id="KW-1185">Reference proteome</keyword>